<name>A0ABT2HAJ1_9MICO</name>
<gene>
    <name evidence="1" type="ORF">N1032_24825</name>
</gene>
<comment type="caution">
    <text evidence="1">The sequence shown here is derived from an EMBL/GenBank/DDBJ whole genome shotgun (WGS) entry which is preliminary data.</text>
</comment>
<keyword evidence="2" id="KW-1185">Reference proteome</keyword>
<proteinExistence type="predicted"/>
<reference evidence="1" key="1">
    <citation type="submission" date="2022-08" db="EMBL/GenBank/DDBJ databases">
        <authorList>
            <person name="Deng Y."/>
            <person name="Han X.-F."/>
            <person name="Zhang Y.-Q."/>
        </authorList>
    </citation>
    <scope>NUCLEOTIDE SEQUENCE</scope>
    <source>
        <strain evidence="1">CPCC 203386</strain>
    </source>
</reference>
<dbReference type="RefSeq" id="WP_259543199.1">
    <property type="nucleotide sequence ID" value="NZ_JANLCJ010000300.1"/>
</dbReference>
<dbReference type="Proteomes" id="UP001165586">
    <property type="component" value="Unassembled WGS sequence"/>
</dbReference>
<evidence type="ECO:0000313" key="1">
    <source>
        <dbReference type="EMBL" id="MCS5736954.1"/>
    </source>
</evidence>
<protein>
    <submittedName>
        <fullName evidence="1">Uncharacterized protein</fullName>
    </submittedName>
</protein>
<evidence type="ECO:0000313" key="2">
    <source>
        <dbReference type="Proteomes" id="UP001165586"/>
    </source>
</evidence>
<accession>A0ABT2HAJ1</accession>
<sequence length="112" mass="12651">TSTGPNGSATAMLMGRIGKDYSFVAYDKEYYHSNAKQGYKNDDILIREIVSSLIDYVKANEVGIRNSHTGKLKVFYDHATFLLKKTLETELGIRAQTDFQYVKLISIHPCVK</sequence>
<dbReference type="EMBL" id="JANLCJ010000300">
    <property type="protein sequence ID" value="MCS5736954.1"/>
    <property type="molecule type" value="Genomic_DNA"/>
</dbReference>
<organism evidence="1 2">
    <name type="scientific">Herbiconiux daphne</name>
    <dbReference type="NCBI Taxonomy" id="2970914"/>
    <lineage>
        <taxon>Bacteria</taxon>
        <taxon>Bacillati</taxon>
        <taxon>Actinomycetota</taxon>
        <taxon>Actinomycetes</taxon>
        <taxon>Micrococcales</taxon>
        <taxon>Microbacteriaceae</taxon>
        <taxon>Herbiconiux</taxon>
    </lineage>
</organism>
<feature type="non-terminal residue" evidence="1">
    <location>
        <position position="1"/>
    </location>
</feature>